<dbReference type="GO" id="GO:0016829">
    <property type="term" value="F:lyase activity"/>
    <property type="evidence" value="ECO:0007669"/>
    <property type="project" value="UniProtKB-KW"/>
</dbReference>
<proteinExistence type="predicted"/>
<dbReference type="SUPFAM" id="SSF53800">
    <property type="entry name" value="Chelatase"/>
    <property type="match status" value="2"/>
</dbReference>
<feature type="region of interest" description="Disordered" evidence="3">
    <location>
        <begin position="1"/>
        <end position="24"/>
    </location>
</feature>
<protein>
    <submittedName>
        <fullName evidence="4">Cobalamin biosynthesis protein CbiX</fullName>
    </submittedName>
</protein>
<keyword evidence="2" id="KW-0456">Lyase</keyword>
<dbReference type="GO" id="GO:0046872">
    <property type="term" value="F:metal ion binding"/>
    <property type="evidence" value="ECO:0007669"/>
    <property type="project" value="UniProtKB-KW"/>
</dbReference>
<dbReference type="AlphaFoldDB" id="A0A2S0MRW2"/>
<keyword evidence="5" id="KW-1185">Reference proteome</keyword>
<organism evidence="4 5">
    <name type="scientific">Pukyongiella litopenaei</name>
    <dbReference type="NCBI Taxonomy" id="2605946"/>
    <lineage>
        <taxon>Bacteria</taxon>
        <taxon>Pseudomonadati</taxon>
        <taxon>Pseudomonadota</taxon>
        <taxon>Alphaproteobacteria</taxon>
        <taxon>Rhodobacterales</taxon>
        <taxon>Paracoccaceae</taxon>
        <taxon>Pukyongiella</taxon>
    </lineage>
</organism>
<evidence type="ECO:0000256" key="3">
    <source>
        <dbReference type="SAM" id="MobiDB-lite"/>
    </source>
</evidence>
<gene>
    <name evidence="4" type="ORF">C6Y53_13585</name>
</gene>
<evidence type="ECO:0000313" key="5">
    <source>
        <dbReference type="Proteomes" id="UP000237655"/>
    </source>
</evidence>
<dbReference type="KEGG" id="thas:C6Y53_13585"/>
<evidence type="ECO:0000313" key="4">
    <source>
        <dbReference type="EMBL" id="AVO38620.1"/>
    </source>
</evidence>
<evidence type="ECO:0000256" key="2">
    <source>
        <dbReference type="ARBA" id="ARBA00023239"/>
    </source>
</evidence>
<dbReference type="InterPro" id="IPR002762">
    <property type="entry name" value="CbiX-like"/>
</dbReference>
<dbReference type="InterPro" id="IPR050963">
    <property type="entry name" value="Sirohydro_Cobaltochel/CbiX"/>
</dbReference>
<dbReference type="Proteomes" id="UP000237655">
    <property type="component" value="Chromosome"/>
</dbReference>
<name>A0A2S0MRW2_9RHOB</name>
<keyword evidence="1" id="KW-0479">Metal-binding</keyword>
<dbReference type="Gene3D" id="3.40.50.1400">
    <property type="match status" value="2"/>
</dbReference>
<sequence length="256" mass="26703">MSSTRSPFQKAPATDLATDRATDPVAVIVSHGQPSEPDPPEAELAGLARQVAALLPGRDIRSATLAKPGALDAVLADAGPAPLIYPLFMTDGWFTRSALPKRVGNPAAHILAPFGADPSLPALARDILAETLAGRGWRADDTCLVIAAHGSGRSRNSARATEAFAEALAALLRFREVRLGYVEEPPYLGDVVFDTGAQAICLPFFAASGGHVQEDLPEALNLAGFPGARLDPLGIHARVPQLIAAALARAMQEQAA</sequence>
<dbReference type="PANTHER" id="PTHR33542:SF3">
    <property type="entry name" value="SIROHYDROCHLORIN FERROCHELATASE, CHLOROPLASTIC"/>
    <property type="match status" value="1"/>
</dbReference>
<dbReference type="EMBL" id="CP027665">
    <property type="protein sequence ID" value="AVO38620.1"/>
    <property type="molecule type" value="Genomic_DNA"/>
</dbReference>
<dbReference type="Pfam" id="PF01903">
    <property type="entry name" value="CbiX"/>
    <property type="match status" value="1"/>
</dbReference>
<reference evidence="5" key="1">
    <citation type="submission" date="2018-03" db="EMBL/GenBank/DDBJ databases">
        <title>Genomic analysis of the strain SH-1 isolated from shrimp intestine.</title>
        <authorList>
            <person name="Kim Y.-S."/>
            <person name="Kim S.-E."/>
            <person name="Kim K.-H."/>
        </authorList>
    </citation>
    <scope>NUCLEOTIDE SEQUENCE [LARGE SCALE GENOMIC DNA]</scope>
    <source>
        <strain evidence="5">SH-1</strain>
    </source>
</reference>
<dbReference type="PANTHER" id="PTHR33542">
    <property type="entry name" value="SIROHYDROCHLORIN FERROCHELATASE, CHLOROPLASTIC"/>
    <property type="match status" value="1"/>
</dbReference>
<accession>A0A2S0MRW2</accession>
<evidence type="ECO:0000256" key="1">
    <source>
        <dbReference type="ARBA" id="ARBA00022723"/>
    </source>
</evidence>